<proteinExistence type="predicted"/>
<organism evidence="1 2">
    <name type="scientific">Paramuricea clavata</name>
    <name type="common">Red gorgonian</name>
    <name type="synonym">Violescent sea-whip</name>
    <dbReference type="NCBI Taxonomy" id="317549"/>
    <lineage>
        <taxon>Eukaryota</taxon>
        <taxon>Metazoa</taxon>
        <taxon>Cnidaria</taxon>
        <taxon>Anthozoa</taxon>
        <taxon>Octocorallia</taxon>
        <taxon>Malacalcyonacea</taxon>
        <taxon>Plexauridae</taxon>
        <taxon>Paramuricea</taxon>
    </lineage>
</organism>
<keyword evidence="2" id="KW-1185">Reference proteome</keyword>
<dbReference type="EMBL" id="CACRXK020001812">
    <property type="protein sequence ID" value="CAB3991247.1"/>
    <property type="molecule type" value="Genomic_DNA"/>
</dbReference>
<dbReference type="OrthoDB" id="425681at2759"/>
<evidence type="ECO:0000313" key="2">
    <source>
        <dbReference type="Proteomes" id="UP001152795"/>
    </source>
</evidence>
<accession>A0A6S7H1G5</accession>
<gene>
    <name evidence="1" type="ORF">PACLA_8A073524</name>
</gene>
<dbReference type="Proteomes" id="UP001152795">
    <property type="component" value="Unassembled WGS sequence"/>
</dbReference>
<evidence type="ECO:0000313" key="1">
    <source>
        <dbReference type="EMBL" id="CAB3991247.1"/>
    </source>
</evidence>
<name>A0A6S7H1G5_PARCT</name>
<comment type="caution">
    <text evidence="1">The sequence shown here is derived from an EMBL/GenBank/DDBJ whole genome shotgun (WGS) entry which is preliminary data.</text>
</comment>
<dbReference type="AlphaFoldDB" id="A0A6S7H1G5"/>
<sequence length="165" mass="18991">MELSRREESESPRPCLTGVPLISPTLFNVHVDDLEGCIPNYLDINTHKYADHCTQDEVIPYGSTGNMQEVLDAMNDWALRNKIKLNAIKTKDMWICFKAAILEPPSLKIGDDTIERVNSFKLLGLWINNTLKWNTHIEEITKKSKQKLIFTYGNGVQQIYQPKWV</sequence>
<reference evidence="1" key="1">
    <citation type="submission" date="2020-04" db="EMBL/GenBank/DDBJ databases">
        <authorList>
            <person name="Alioto T."/>
            <person name="Alioto T."/>
            <person name="Gomez Garrido J."/>
        </authorList>
    </citation>
    <scope>NUCLEOTIDE SEQUENCE</scope>
    <source>
        <strain evidence="1">A484AB</strain>
    </source>
</reference>
<protein>
    <submittedName>
        <fullName evidence="1">Uncharacterized protein</fullName>
    </submittedName>
</protein>